<dbReference type="AlphaFoldDB" id="A0A0F9IH40"/>
<comment type="caution">
    <text evidence="1">The sequence shown here is derived from an EMBL/GenBank/DDBJ whole genome shotgun (WGS) entry which is preliminary data.</text>
</comment>
<reference evidence="1" key="1">
    <citation type="journal article" date="2015" name="Nature">
        <title>Complex archaea that bridge the gap between prokaryotes and eukaryotes.</title>
        <authorList>
            <person name="Spang A."/>
            <person name="Saw J.H."/>
            <person name="Jorgensen S.L."/>
            <person name="Zaremba-Niedzwiedzka K."/>
            <person name="Martijn J."/>
            <person name="Lind A.E."/>
            <person name="van Eijk R."/>
            <person name="Schleper C."/>
            <person name="Guy L."/>
            <person name="Ettema T.J."/>
        </authorList>
    </citation>
    <scope>NUCLEOTIDE SEQUENCE</scope>
</reference>
<sequence>MKTKILLFTILCSSVLAAVKPAMLSFNKGEVSPLLLLRSDFEGYDNSCKTLQNMLPLSQGPVMRRPGTYFIKEVKDSSKKVRLIPFEYAKTDAYIIEMGDEYMRFYRDGGQILDFDGSEDLSAVGSIVAHWKLNDDAATTVVVDADGATHNGTASANTNTFNADGVTNGALDMDGLHYASATDSIDFTFDDSAADAFSIMAWVYVVAFNQSQTIISKWDETTGSQAREWRIFLNSQEQLRFLLYDESANTFVSRFTDSPLSAGWNFIVGTYDGRGGENAYEGINLYVNSIAVDMTRHFSLTYVAMENTNANVIIGAHVNTSGNEGDFWQDKLDNIAV</sequence>
<dbReference type="Pfam" id="PF13385">
    <property type="entry name" value="Laminin_G_3"/>
    <property type="match status" value="1"/>
</dbReference>
<feature type="non-terminal residue" evidence="1">
    <location>
        <position position="337"/>
    </location>
</feature>
<evidence type="ECO:0000313" key="1">
    <source>
        <dbReference type="EMBL" id="KKL86687.1"/>
    </source>
</evidence>
<dbReference type="InterPro" id="IPR013320">
    <property type="entry name" value="ConA-like_dom_sf"/>
</dbReference>
<dbReference type="Gene3D" id="2.60.120.200">
    <property type="match status" value="1"/>
</dbReference>
<proteinExistence type="predicted"/>
<organism evidence="1">
    <name type="scientific">marine sediment metagenome</name>
    <dbReference type="NCBI Taxonomy" id="412755"/>
    <lineage>
        <taxon>unclassified sequences</taxon>
        <taxon>metagenomes</taxon>
        <taxon>ecological metagenomes</taxon>
    </lineage>
</organism>
<accession>A0A0F9IH40</accession>
<protein>
    <recommendedName>
        <fullName evidence="2">LamG-like jellyroll fold domain-containing protein</fullName>
    </recommendedName>
</protein>
<evidence type="ECO:0008006" key="2">
    <source>
        <dbReference type="Google" id="ProtNLM"/>
    </source>
</evidence>
<dbReference type="SUPFAM" id="SSF49899">
    <property type="entry name" value="Concanavalin A-like lectins/glucanases"/>
    <property type="match status" value="1"/>
</dbReference>
<gene>
    <name evidence="1" type="ORF">LCGC14_1942220</name>
</gene>
<name>A0A0F9IH40_9ZZZZ</name>
<dbReference type="EMBL" id="LAZR01021039">
    <property type="protein sequence ID" value="KKL86687.1"/>
    <property type="molecule type" value="Genomic_DNA"/>
</dbReference>